<dbReference type="EMBL" id="OZ020110">
    <property type="protein sequence ID" value="CAK9263268.1"/>
    <property type="molecule type" value="Genomic_DNA"/>
</dbReference>
<dbReference type="Proteomes" id="UP001497444">
    <property type="component" value="Chromosome 15"/>
</dbReference>
<evidence type="ECO:0000313" key="3">
    <source>
        <dbReference type="Proteomes" id="UP001497444"/>
    </source>
</evidence>
<evidence type="ECO:0000313" key="2">
    <source>
        <dbReference type="EMBL" id="CAK9263268.1"/>
    </source>
</evidence>
<accession>A0ABP0W8Y3</accession>
<organism evidence="2 3">
    <name type="scientific">Sphagnum jensenii</name>
    <dbReference type="NCBI Taxonomy" id="128206"/>
    <lineage>
        <taxon>Eukaryota</taxon>
        <taxon>Viridiplantae</taxon>
        <taxon>Streptophyta</taxon>
        <taxon>Embryophyta</taxon>
        <taxon>Bryophyta</taxon>
        <taxon>Sphagnophytina</taxon>
        <taxon>Sphagnopsida</taxon>
        <taxon>Sphagnales</taxon>
        <taxon>Sphagnaceae</taxon>
        <taxon>Sphagnum</taxon>
    </lineage>
</organism>
<keyword evidence="3" id="KW-1185">Reference proteome</keyword>
<proteinExistence type="predicted"/>
<evidence type="ECO:0000256" key="1">
    <source>
        <dbReference type="SAM" id="MobiDB-lite"/>
    </source>
</evidence>
<protein>
    <submittedName>
        <fullName evidence="2">Uncharacterized protein</fullName>
    </submittedName>
</protein>
<gene>
    <name evidence="2" type="ORF">CSSPJE1EN1_LOCUS8746</name>
</gene>
<sequence length="148" mass="15974">MITRQDSAAAAGCKDVDLSCEEEEEEEEGESSSSSEKQQEEQPAGATSHQRTPYYSLIHDANTASLHFCRHKNNNSNRARRGTVAAGAEAEAAAAAVDAIISGSPQHRSRNLCPLQLPEIKVHSSSLHQENKCSGNAHDVLCTFSHTM</sequence>
<name>A0ABP0W8Y3_9BRYO</name>
<feature type="region of interest" description="Disordered" evidence="1">
    <location>
        <begin position="1"/>
        <end position="57"/>
    </location>
</feature>
<reference evidence="2" key="1">
    <citation type="submission" date="2024-02" db="EMBL/GenBank/DDBJ databases">
        <authorList>
            <consortium name="ELIXIR-Norway"/>
            <consortium name="Elixir Norway"/>
        </authorList>
    </citation>
    <scope>NUCLEOTIDE SEQUENCE</scope>
</reference>
<feature type="compositionally biased region" description="Acidic residues" evidence="1">
    <location>
        <begin position="18"/>
        <end position="30"/>
    </location>
</feature>